<evidence type="ECO:0000313" key="2">
    <source>
        <dbReference type="Proteomes" id="UP000828390"/>
    </source>
</evidence>
<proteinExistence type="predicted"/>
<dbReference type="Proteomes" id="UP000828390">
    <property type="component" value="Unassembled WGS sequence"/>
</dbReference>
<sequence length="65" mass="6820">LQLGAQRQSATQQVAAVVTATQPVAASKLGAQRQSATQPVAAVVTKLTPQHSKLQQLLPYDPSQN</sequence>
<feature type="non-terminal residue" evidence="1">
    <location>
        <position position="65"/>
    </location>
</feature>
<comment type="caution">
    <text evidence="1">The sequence shown here is derived from an EMBL/GenBank/DDBJ whole genome shotgun (WGS) entry which is preliminary data.</text>
</comment>
<keyword evidence="2" id="KW-1185">Reference proteome</keyword>
<accession>A0A9D4DSF8</accession>
<organism evidence="1 2">
    <name type="scientific">Dreissena polymorpha</name>
    <name type="common">Zebra mussel</name>
    <name type="synonym">Mytilus polymorpha</name>
    <dbReference type="NCBI Taxonomy" id="45954"/>
    <lineage>
        <taxon>Eukaryota</taxon>
        <taxon>Metazoa</taxon>
        <taxon>Spiralia</taxon>
        <taxon>Lophotrochozoa</taxon>
        <taxon>Mollusca</taxon>
        <taxon>Bivalvia</taxon>
        <taxon>Autobranchia</taxon>
        <taxon>Heteroconchia</taxon>
        <taxon>Euheterodonta</taxon>
        <taxon>Imparidentia</taxon>
        <taxon>Neoheterodontei</taxon>
        <taxon>Myida</taxon>
        <taxon>Dreissenoidea</taxon>
        <taxon>Dreissenidae</taxon>
        <taxon>Dreissena</taxon>
    </lineage>
</organism>
<reference evidence="1" key="1">
    <citation type="journal article" date="2019" name="bioRxiv">
        <title>The Genome of the Zebra Mussel, Dreissena polymorpha: A Resource for Invasive Species Research.</title>
        <authorList>
            <person name="McCartney M.A."/>
            <person name="Auch B."/>
            <person name="Kono T."/>
            <person name="Mallez S."/>
            <person name="Zhang Y."/>
            <person name="Obille A."/>
            <person name="Becker A."/>
            <person name="Abrahante J.E."/>
            <person name="Garbe J."/>
            <person name="Badalamenti J.P."/>
            <person name="Herman A."/>
            <person name="Mangelson H."/>
            <person name="Liachko I."/>
            <person name="Sullivan S."/>
            <person name="Sone E.D."/>
            <person name="Koren S."/>
            <person name="Silverstein K.A.T."/>
            <person name="Beckman K.B."/>
            <person name="Gohl D.M."/>
        </authorList>
    </citation>
    <scope>NUCLEOTIDE SEQUENCE</scope>
    <source>
        <strain evidence="1">Duluth1</strain>
        <tissue evidence="1">Whole animal</tissue>
    </source>
</reference>
<dbReference type="EMBL" id="JAIWYP010000010">
    <property type="protein sequence ID" value="KAH3754378.1"/>
    <property type="molecule type" value="Genomic_DNA"/>
</dbReference>
<name>A0A9D4DSF8_DREPO</name>
<evidence type="ECO:0000313" key="1">
    <source>
        <dbReference type="EMBL" id="KAH3754378.1"/>
    </source>
</evidence>
<reference evidence="1" key="2">
    <citation type="submission" date="2020-11" db="EMBL/GenBank/DDBJ databases">
        <authorList>
            <person name="McCartney M.A."/>
            <person name="Auch B."/>
            <person name="Kono T."/>
            <person name="Mallez S."/>
            <person name="Becker A."/>
            <person name="Gohl D.M."/>
            <person name="Silverstein K.A.T."/>
            <person name="Koren S."/>
            <person name="Bechman K.B."/>
            <person name="Herman A."/>
            <person name="Abrahante J.E."/>
            <person name="Garbe J."/>
        </authorList>
    </citation>
    <scope>NUCLEOTIDE SEQUENCE</scope>
    <source>
        <strain evidence="1">Duluth1</strain>
        <tissue evidence="1">Whole animal</tissue>
    </source>
</reference>
<dbReference type="AlphaFoldDB" id="A0A9D4DSF8"/>
<gene>
    <name evidence="1" type="ORF">DPMN_189046</name>
</gene>
<protein>
    <submittedName>
        <fullName evidence="1">Uncharacterized protein</fullName>
    </submittedName>
</protein>